<sequence>KKKKKKKEKIKKPTKKILFAKKKKKKKDSTRAASKIARQKEFLSSIEDVEGTDWIGESAFVLINSKEHMSALNILEDIHKPLYRVELYDRMLGDKETFWLSILLSGKNPHFNPYGMQIVVCIRTANDVIVQYFQFNTSNVFPSIFYFNGQAIEKILDLRSPKRFKLRENLELISQPVLGNQETTCRLFEQCKPFNGSAFDTIVNTLAQHRLDFLKNIHPFYHPFDNQFFFEEVVF</sequence>
<comment type="similarity">
    <text evidence="1">Belongs to the MNN1/MNT family.</text>
</comment>
<keyword evidence="2" id="KW-0808">Transferase</keyword>
<feature type="non-terminal residue" evidence="3">
    <location>
        <position position="1"/>
    </location>
</feature>
<evidence type="ECO:0000256" key="2">
    <source>
        <dbReference type="ARBA" id="ARBA00022679"/>
    </source>
</evidence>
<dbReference type="InterPro" id="IPR022751">
    <property type="entry name" value="Alpha_mannosyltransferase"/>
</dbReference>
<proteinExistence type="inferred from homology"/>
<evidence type="ECO:0000313" key="4">
    <source>
        <dbReference type="Proteomes" id="UP000023152"/>
    </source>
</evidence>
<dbReference type="GO" id="GO:0016757">
    <property type="term" value="F:glycosyltransferase activity"/>
    <property type="evidence" value="ECO:0007669"/>
    <property type="project" value="InterPro"/>
</dbReference>
<dbReference type="Pfam" id="PF11051">
    <property type="entry name" value="Mannosyl_trans3"/>
    <property type="match status" value="1"/>
</dbReference>
<keyword evidence="4" id="KW-1185">Reference proteome</keyword>
<dbReference type="OrthoDB" id="430354at2759"/>
<evidence type="ECO:0000256" key="1">
    <source>
        <dbReference type="ARBA" id="ARBA00009105"/>
    </source>
</evidence>
<dbReference type="Proteomes" id="UP000023152">
    <property type="component" value="Unassembled WGS sequence"/>
</dbReference>
<evidence type="ECO:0000313" key="3">
    <source>
        <dbReference type="EMBL" id="ETO25496.1"/>
    </source>
</evidence>
<comment type="caution">
    <text evidence="3">The sequence shown here is derived from an EMBL/GenBank/DDBJ whole genome shotgun (WGS) entry which is preliminary data.</text>
</comment>
<name>X6NHM6_RETFI</name>
<dbReference type="AlphaFoldDB" id="X6NHM6"/>
<reference evidence="3 4" key="1">
    <citation type="journal article" date="2013" name="Curr. Biol.">
        <title>The Genome of the Foraminiferan Reticulomyxa filosa.</title>
        <authorList>
            <person name="Glockner G."/>
            <person name="Hulsmann N."/>
            <person name="Schleicher M."/>
            <person name="Noegel A.A."/>
            <person name="Eichinger L."/>
            <person name="Gallinger C."/>
            <person name="Pawlowski J."/>
            <person name="Sierra R."/>
            <person name="Euteneuer U."/>
            <person name="Pillet L."/>
            <person name="Moustafa A."/>
            <person name="Platzer M."/>
            <person name="Groth M."/>
            <person name="Szafranski K."/>
            <person name="Schliwa M."/>
        </authorList>
    </citation>
    <scope>NUCLEOTIDE SEQUENCE [LARGE SCALE GENOMIC DNA]</scope>
</reference>
<gene>
    <name evidence="3" type="ORF">RFI_11641</name>
</gene>
<protein>
    <submittedName>
        <fullName evidence="3">Uncharacterized protein</fullName>
    </submittedName>
</protein>
<organism evidence="3 4">
    <name type="scientific">Reticulomyxa filosa</name>
    <dbReference type="NCBI Taxonomy" id="46433"/>
    <lineage>
        <taxon>Eukaryota</taxon>
        <taxon>Sar</taxon>
        <taxon>Rhizaria</taxon>
        <taxon>Retaria</taxon>
        <taxon>Foraminifera</taxon>
        <taxon>Monothalamids</taxon>
        <taxon>Reticulomyxidae</taxon>
        <taxon>Reticulomyxa</taxon>
    </lineage>
</organism>
<accession>X6NHM6</accession>
<dbReference type="EMBL" id="ASPP01008487">
    <property type="protein sequence ID" value="ETO25496.1"/>
    <property type="molecule type" value="Genomic_DNA"/>
</dbReference>